<comment type="caution">
    <text evidence="9">The sequence shown here is derived from an EMBL/GenBank/DDBJ whole genome shotgun (WGS) entry which is preliminary data.</text>
</comment>
<comment type="similarity">
    <text evidence="5 6">Belongs to the XseA family.</text>
</comment>
<dbReference type="Pfam" id="PF02601">
    <property type="entry name" value="Exonuc_VII_L"/>
    <property type="match status" value="1"/>
</dbReference>
<dbReference type="InterPro" id="IPR020579">
    <property type="entry name" value="Exonuc_VII_lsu_C"/>
</dbReference>
<evidence type="ECO:0000313" key="10">
    <source>
        <dbReference type="Proteomes" id="UP000823860"/>
    </source>
</evidence>
<protein>
    <recommendedName>
        <fullName evidence="5">Exodeoxyribonuclease 7 large subunit</fullName>
        <ecNumber evidence="5">3.1.11.6</ecNumber>
    </recommendedName>
    <alternativeName>
        <fullName evidence="5">Exodeoxyribonuclease VII large subunit</fullName>
        <shortName evidence="5">Exonuclease VII large subunit</shortName>
    </alternativeName>
</protein>
<dbReference type="GO" id="GO:0003676">
    <property type="term" value="F:nucleic acid binding"/>
    <property type="evidence" value="ECO:0007669"/>
    <property type="project" value="InterPro"/>
</dbReference>
<name>A0A9D2KSG6_9BACE</name>
<reference evidence="9" key="1">
    <citation type="journal article" date="2021" name="PeerJ">
        <title>Extensive microbial diversity within the chicken gut microbiome revealed by metagenomics and culture.</title>
        <authorList>
            <person name="Gilroy R."/>
            <person name="Ravi A."/>
            <person name="Getino M."/>
            <person name="Pursley I."/>
            <person name="Horton D.L."/>
            <person name="Alikhan N.F."/>
            <person name="Baker D."/>
            <person name="Gharbi K."/>
            <person name="Hall N."/>
            <person name="Watson M."/>
            <person name="Adriaenssens E.M."/>
            <person name="Foster-Nyarko E."/>
            <person name="Jarju S."/>
            <person name="Secka A."/>
            <person name="Antonio M."/>
            <person name="Oren A."/>
            <person name="Chaudhuri R.R."/>
            <person name="La Ragione R."/>
            <person name="Hildebrand F."/>
            <person name="Pallen M.J."/>
        </authorList>
    </citation>
    <scope>NUCLEOTIDE SEQUENCE</scope>
    <source>
        <strain evidence="9">ChiHecec1B25-7008</strain>
    </source>
</reference>
<evidence type="ECO:0000259" key="7">
    <source>
        <dbReference type="Pfam" id="PF02601"/>
    </source>
</evidence>
<dbReference type="EC" id="3.1.11.6" evidence="5"/>
<accession>A0A9D2KSG6</accession>
<dbReference type="Pfam" id="PF13742">
    <property type="entry name" value="tRNA_anti_2"/>
    <property type="match status" value="1"/>
</dbReference>
<dbReference type="EMBL" id="DWZE01000031">
    <property type="protein sequence ID" value="HJA82833.1"/>
    <property type="molecule type" value="Genomic_DNA"/>
</dbReference>
<dbReference type="Proteomes" id="UP000823860">
    <property type="component" value="Unassembled WGS sequence"/>
</dbReference>
<dbReference type="GO" id="GO:0008855">
    <property type="term" value="F:exodeoxyribonuclease VII activity"/>
    <property type="evidence" value="ECO:0007669"/>
    <property type="project" value="UniProtKB-UniRule"/>
</dbReference>
<sequence>METLSLYELNALVRQTLEREMSATYWVQAELSDVRINASGHCYVEFVQKSPQGNALLAKARGTIWANVFRMLRPYFEESTGQAFVPGIKVLVCVSVSFHELYGYSLVVHDIDPAYTLGDLARRRREILKQLEEEGVLTLNKELPMPLLPRRVAVISSPTAAGYGDFRHQLAHNPRGYYFHVELFPAVMQGDAVEETLLDALDRINARLEEFDVVVIIRGGGATSDLSGFDTYLLAAACAQFPLPVITGIGHERDDTVLDSVAHTRVKTPTAAAEYLIARMDEAAGRLYDLAIRMKQAVHNHLSQEHRHIDQLRRRIPASAYRSLSQSRLALVALRKDFRQAVSRLLERRRHHLALLAQRVADASPEKQLARGYSLTLKDGRVVRDASILCEGDVLETRLHRGRVQSVVSGNPAVP</sequence>
<evidence type="ECO:0000313" key="9">
    <source>
        <dbReference type="EMBL" id="HJA82833.1"/>
    </source>
</evidence>
<evidence type="ECO:0000256" key="1">
    <source>
        <dbReference type="ARBA" id="ARBA00022490"/>
    </source>
</evidence>
<dbReference type="AlphaFoldDB" id="A0A9D2KSG6"/>
<evidence type="ECO:0000256" key="6">
    <source>
        <dbReference type="RuleBase" id="RU004355"/>
    </source>
</evidence>
<dbReference type="InterPro" id="IPR003753">
    <property type="entry name" value="Exonuc_VII_L"/>
</dbReference>
<dbReference type="InterPro" id="IPR025824">
    <property type="entry name" value="OB-fold_nuc-bd_dom"/>
</dbReference>
<evidence type="ECO:0000256" key="3">
    <source>
        <dbReference type="ARBA" id="ARBA00022801"/>
    </source>
</evidence>
<comment type="function">
    <text evidence="5">Bidirectionally degrades single-stranded DNA into large acid-insoluble oligonucleotides, which are then degraded further into small acid-soluble oligonucleotides.</text>
</comment>
<keyword evidence="2 5" id="KW-0540">Nuclease</keyword>
<keyword evidence="3 5" id="KW-0378">Hydrolase</keyword>
<organism evidence="9 10">
    <name type="scientific">Candidatus Bacteroides intestinavium</name>
    <dbReference type="NCBI Taxonomy" id="2838469"/>
    <lineage>
        <taxon>Bacteria</taxon>
        <taxon>Pseudomonadati</taxon>
        <taxon>Bacteroidota</taxon>
        <taxon>Bacteroidia</taxon>
        <taxon>Bacteroidales</taxon>
        <taxon>Bacteroidaceae</taxon>
        <taxon>Bacteroides</taxon>
    </lineage>
</organism>
<comment type="subcellular location">
    <subcellularLocation>
        <location evidence="5 6">Cytoplasm</location>
    </subcellularLocation>
</comment>
<proteinExistence type="inferred from homology"/>
<evidence type="ECO:0000256" key="2">
    <source>
        <dbReference type="ARBA" id="ARBA00022722"/>
    </source>
</evidence>
<evidence type="ECO:0000256" key="4">
    <source>
        <dbReference type="ARBA" id="ARBA00022839"/>
    </source>
</evidence>
<dbReference type="GO" id="GO:0006308">
    <property type="term" value="P:DNA catabolic process"/>
    <property type="evidence" value="ECO:0007669"/>
    <property type="project" value="UniProtKB-UniRule"/>
</dbReference>
<dbReference type="NCBIfam" id="TIGR00237">
    <property type="entry name" value="xseA"/>
    <property type="match status" value="1"/>
</dbReference>
<gene>
    <name evidence="5" type="primary">xseA</name>
    <name evidence="9" type="ORF">H9785_02490</name>
</gene>
<keyword evidence="4 5" id="KW-0269">Exonuclease</keyword>
<dbReference type="HAMAP" id="MF_00378">
    <property type="entry name" value="Exonuc_7_L"/>
    <property type="match status" value="1"/>
</dbReference>
<dbReference type="PANTHER" id="PTHR30008">
    <property type="entry name" value="EXODEOXYRIBONUCLEASE 7 LARGE SUBUNIT"/>
    <property type="match status" value="1"/>
</dbReference>
<evidence type="ECO:0000256" key="5">
    <source>
        <dbReference type="HAMAP-Rule" id="MF_00378"/>
    </source>
</evidence>
<comment type="catalytic activity">
    <reaction evidence="5 6">
        <text>Exonucleolytic cleavage in either 5'- to 3'- or 3'- to 5'-direction to yield nucleoside 5'-phosphates.</text>
        <dbReference type="EC" id="3.1.11.6"/>
    </reaction>
</comment>
<feature type="domain" description="Exonuclease VII large subunit C-terminal" evidence="7">
    <location>
        <begin position="139"/>
        <end position="360"/>
    </location>
</feature>
<dbReference type="GO" id="GO:0009318">
    <property type="term" value="C:exodeoxyribonuclease VII complex"/>
    <property type="evidence" value="ECO:0007669"/>
    <property type="project" value="UniProtKB-UniRule"/>
</dbReference>
<keyword evidence="1 5" id="KW-0963">Cytoplasm</keyword>
<reference evidence="9" key="2">
    <citation type="submission" date="2021-04" db="EMBL/GenBank/DDBJ databases">
        <authorList>
            <person name="Gilroy R."/>
        </authorList>
    </citation>
    <scope>NUCLEOTIDE SEQUENCE</scope>
    <source>
        <strain evidence="9">ChiHecec1B25-7008</strain>
    </source>
</reference>
<comment type="subunit">
    <text evidence="5">Heterooligomer composed of large and small subunits.</text>
</comment>
<feature type="domain" description="OB-fold nucleic acid binding" evidence="8">
    <location>
        <begin position="4"/>
        <end position="112"/>
    </location>
</feature>
<evidence type="ECO:0000259" key="8">
    <source>
        <dbReference type="Pfam" id="PF13742"/>
    </source>
</evidence>
<dbReference type="GO" id="GO:0005737">
    <property type="term" value="C:cytoplasm"/>
    <property type="evidence" value="ECO:0007669"/>
    <property type="project" value="UniProtKB-SubCell"/>
</dbReference>
<dbReference type="CDD" id="cd04489">
    <property type="entry name" value="ExoVII_LU_OBF"/>
    <property type="match status" value="1"/>
</dbReference>
<dbReference type="PANTHER" id="PTHR30008:SF0">
    <property type="entry name" value="EXODEOXYRIBONUCLEASE 7 LARGE SUBUNIT"/>
    <property type="match status" value="1"/>
</dbReference>